<dbReference type="KEGG" id="tpal:117645153"/>
<proteinExistence type="predicted"/>
<organism evidence="3">
    <name type="scientific">Thrips palmi</name>
    <name type="common">Melon thrips</name>
    <dbReference type="NCBI Taxonomy" id="161013"/>
    <lineage>
        <taxon>Eukaryota</taxon>
        <taxon>Metazoa</taxon>
        <taxon>Ecdysozoa</taxon>
        <taxon>Arthropoda</taxon>
        <taxon>Hexapoda</taxon>
        <taxon>Insecta</taxon>
        <taxon>Pterygota</taxon>
        <taxon>Neoptera</taxon>
        <taxon>Paraneoptera</taxon>
        <taxon>Thysanoptera</taxon>
        <taxon>Terebrantia</taxon>
        <taxon>Thripoidea</taxon>
        <taxon>Thripidae</taxon>
        <taxon>Thrips</taxon>
    </lineage>
</organism>
<sequence length="105" mass="11266">MYCHPSACVDTIIEAIDVMLPAHPLPRTTILAGDFNKDMQQPAGRRIAHTLAARSLTSTSDLRAHTTYGAGSTIDAVFSNAAAMTVGAYQAYFSHHLPLVIDVPK</sequence>
<dbReference type="InterPro" id="IPR036691">
    <property type="entry name" value="Endo/exonu/phosph_ase_sf"/>
</dbReference>
<dbReference type="Proteomes" id="UP000515158">
    <property type="component" value="Unplaced"/>
</dbReference>
<dbReference type="Pfam" id="PF14529">
    <property type="entry name" value="Exo_endo_phos_2"/>
    <property type="match status" value="1"/>
</dbReference>
<dbReference type="Gene3D" id="3.60.10.10">
    <property type="entry name" value="Endonuclease/exonuclease/phosphatase"/>
    <property type="match status" value="1"/>
</dbReference>
<name>A0A6P8YU48_THRPL</name>
<evidence type="ECO:0000259" key="1">
    <source>
        <dbReference type="Pfam" id="PF14529"/>
    </source>
</evidence>
<dbReference type="InterPro" id="IPR005135">
    <property type="entry name" value="Endo/exonuclease/phosphatase"/>
</dbReference>
<dbReference type="RefSeq" id="XP_034241020.1">
    <property type="nucleotide sequence ID" value="XM_034385129.1"/>
</dbReference>
<feature type="domain" description="Endonuclease/exonuclease/phosphatase" evidence="1">
    <location>
        <begin position="1"/>
        <end position="98"/>
    </location>
</feature>
<keyword evidence="2" id="KW-1185">Reference proteome</keyword>
<reference evidence="3" key="1">
    <citation type="submission" date="2025-08" db="UniProtKB">
        <authorList>
            <consortium name="RefSeq"/>
        </authorList>
    </citation>
    <scope>IDENTIFICATION</scope>
    <source>
        <tissue evidence="3">Total insect</tissue>
    </source>
</reference>
<gene>
    <name evidence="3" type="primary">LOC117645153</name>
</gene>
<dbReference type="InParanoid" id="A0A6P8YU48"/>
<protein>
    <submittedName>
        <fullName evidence="3">Uncharacterized protein LOC117645153</fullName>
    </submittedName>
</protein>
<dbReference type="GeneID" id="117645153"/>
<evidence type="ECO:0000313" key="3">
    <source>
        <dbReference type="RefSeq" id="XP_034241020.1"/>
    </source>
</evidence>
<evidence type="ECO:0000313" key="2">
    <source>
        <dbReference type="Proteomes" id="UP000515158"/>
    </source>
</evidence>
<dbReference type="GO" id="GO:0003824">
    <property type="term" value="F:catalytic activity"/>
    <property type="evidence" value="ECO:0007669"/>
    <property type="project" value="InterPro"/>
</dbReference>
<accession>A0A6P8YU48</accession>
<dbReference type="OrthoDB" id="6434819at2759"/>
<dbReference type="AlphaFoldDB" id="A0A6P8YU48"/>
<dbReference type="SUPFAM" id="SSF56219">
    <property type="entry name" value="DNase I-like"/>
    <property type="match status" value="1"/>
</dbReference>